<keyword evidence="6" id="KW-1185">Reference proteome</keyword>
<name>A0A347ZP04_9CHLR</name>
<dbReference type="InterPro" id="IPR027417">
    <property type="entry name" value="P-loop_NTPase"/>
</dbReference>
<dbReference type="EMBL" id="QUMS01000002">
    <property type="protein sequence ID" value="REG08637.1"/>
    <property type="molecule type" value="Genomic_DNA"/>
</dbReference>
<protein>
    <submittedName>
        <fullName evidence="5">Stage III sporulation protein SpoIIIAA</fullName>
    </submittedName>
</protein>
<organism evidence="5 6">
    <name type="scientific">Pelolinea submarina</name>
    <dbReference type="NCBI Taxonomy" id="913107"/>
    <lineage>
        <taxon>Bacteria</taxon>
        <taxon>Bacillati</taxon>
        <taxon>Chloroflexota</taxon>
        <taxon>Anaerolineae</taxon>
        <taxon>Anaerolineales</taxon>
        <taxon>Anaerolineaceae</taxon>
        <taxon>Pelolinea</taxon>
    </lineage>
</organism>
<comment type="caution">
    <text evidence="5">The sequence shown here is derived from an EMBL/GenBank/DDBJ whole genome shotgun (WGS) entry which is preliminary data.</text>
</comment>
<dbReference type="CDD" id="cd02325">
    <property type="entry name" value="R3H"/>
    <property type="match status" value="1"/>
</dbReference>
<keyword evidence="2" id="KW-0067">ATP-binding</keyword>
<dbReference type="InterPro" id="IPR045735">
    <property type="entry name" value="Spore_III_AA_AAA+_ATPase"/>
</dbReference>
<dbReference type="SMART" id="SM00393">
    <property type="entry name" value="R3H"/>
    <property type="match status" value="1"/>
</dbReference>
<dbReference type="Pfam" id="PF19568">
    <property type="entry name" value="Spore_III_AA"/>
    <property type="match status" value="1"/>
</dbReference>
<keyword evidence="1" id="KW-0547">Nucleotide-binding</keyword>
<dbReference type="GO" id="GO:0005524">
    <property type="term" value="F:ATP binding"/>
    <property type="evidence" value="ECO:0007669"/>
    <property type="project" value="UniProtKB-KW"/>
</dbReference>
<dbReference type="SMART" id="SM00382">
    <property type="entry name" value="AAA"/>
    <property type="match status" value="1"/>
</dbReference>
<dbReference type="Pfam" id="PF25516">
    <property type="entry name" value="PTPase"/>
    <property type="match status" value="1"/>
</dbReference>
<evidence type="ECO:0000313" key="6">
    <source>
        <dbReference type="Proteomes" id="UP000256388"/>
    </source>
</evidence>
<reference evidence="5 6" key="1">
    <citation type="submission" date="2018-08" db="EMBL/GenBank/DDBJ databases">
        <title>Genomic Encyclopedia of Type Strains, Phase IV (KMG-IV): sequencing the most valuable type-strain genomes for metagenomic binning, comparative biology and taxonomic classification.</title>
        <authorList>
            <person name="Goeker M."/>
        </authorList>
    </citation>
    <scope>NUCLEOTIDE SEQUENCE [LARGE SCALE GENOMIC DNA]</scope>
    <source>
        <strain evidence="5 6">DSM 23923</strain>
    </source>
</reference>
<dbReference type="Proteomes" id="UP000256388">
    <property type="component" value="Unassembled WGS sequence"/>
</dbReference>
<dbReference type="Gene3D" id="3.40.50.300">
    <property type="entry name" value="P-loop containing nucleotide triphosphate hydrolases"/>
    <property type="match status" value="1"/>
</dbReference>
<dbReference type="InterPro" id="IPR058670">
    <property type="entry name" value="PTPase_dom"/>
</dbReference>
<dbReference type="RefSeq" id="WP_116225286.1">
    <property type="nucleotide sequence ID" value="NZ_AP018437.1"/>
</dbReference>
<dbReference type="SUPFAM" id="SSF82708">
    <property type="entry name" value="R3H domain"/>
    <property type="match status" value="1"/>
</dbReference>
<feature type="compositionally biased region" description="Polar residues" evidence="3">
    <location>
        <begin position="346"/>
        <end position="359"/>
    </location>
</feature>
<feature type="domain" description="R3H" evidence="4">
    <location>
        <begin position="478"/>
        <end position="542"/>
    </location>
</feature>
<feature type="region of interest" description="Disordered" evidence="3">
    <location>
        <begin position="324"/>
        <end position="360"/>
    </location>
</feature>
<dbReference type="InterPro" id="IPR036867">
    <property type="entry name" value="R3H_dom_sf"/>
</dbReference>
<dbReference type="Pfam" id="PF01424">
    <property type="entry name" value="R3H"/>
    <property type="match status" value="1"/>
</dbReference>
<dbReference type="PANTHER" id="PTHR20953:SF3">
    <property type="entry name" value="P-LOOP CONTAINING NUCLEOSIDE TRIPHOSPHATE HYDROLASES SUPERFAMILY PROTEIN"/>
    <property type="match status" value="1"/>
</dbReference>
<dbReference type="PANTHER" id="PTHR20953">
    <property type="entry name" value="KINASE-RELATED"/>
    <property type="match status" value="1"/>
</dbReference>
<accession>A0A347ZP04</accession>
<evidence type="ECO:0000256" key="2">
    <source>
        <dbReference type="ARBA" id="ARBA00022840"/>
    </source>
</evidence>
<dbReference type="PROSITE" id="PS51061">
    <property type="entry name" value="R3H"/>
    <property type="match status" value="1"/>
</dbReference>
<dbReference type="OrthoDB" id="9768243at2"/>
<dbReference type="SUPFAM" id="SSF52540">
    <property type="entry name" value="P-loop containing nucleoside triphosphate hydrolases"/>
    <property type="match status" value="1"/>
</dbReference>
<dbReference type="CDD" id="cd00009">
    <property type="entry name" value="AAA"/>
    <property type="match status" value="1"/>
</dbReference>
<dbReference type="InterPro" id="IPR003593">
    <property type="entry name" value="AAA+_ATPase"/>
</dbReference>
<dbReference type="InterPro" id="IPR001374">
    <property type="entry name" value="R3H_dom"/>
</dbReference>
<dbReference type="Gene3D" id="3.30.1370.50">
    <property type="entry name" value="R3H-like domain"/>
    <property type="match status" value="1"/>
</dbReference>
<evidence type="ECO:0000256" key="3">
    <source>
        <dbReference type="SAM" id="MobiDB-lite"/>
    </source>
</evidence>
<feature type="compositionally biased region" description="Basic and acidic residues" evidence="3">
    <location>
        <begin position="324"/>
        <end position="333"/>
    </location>
</feature>
<dbReference type="AlphaFoldDB" id="A0A347ZP04"/>
<evidence type="ECO:0000259" key="4">
    <source>
        <dbReference type="PROSITE" id="PS51061"/>
    </source>
</evidence>
<gene>
    <name evidence="5" type="ORF">DFR64_2009</name>
</gene>
<evidence type="ECO:0000313" key="5">
    <source>
        <dbReference type="EMBL" id="REG08637.1"/>
    </source>
</evidence>
<sequence length="542" mass="60311">MTQRRITDDLPALLAVLPFKFVNQVKQANNADDLLEIILDLGRLPMARYVDREVEISDKEVSRAEIDEVLTRIGEFDADNRAGIERTLHRISAIRNKHGVVVGLTCRVGRAVYGTIDIIEDLVKSGKSILLLGRPGIGKTTMLREAARILAENTRVVIVDTSNEIGGDGDVPHPAVGRARRMQVAQPSLQHEVMIEAVENHNPEIIVIDEIGRELEAAAARTIAERGVQLVATAHGRTLENLLLNPTLSDLIGGIESVTLSDEEARRRGTQKTVLERRAPPTFDVLVELQERNRVAIHEDVAESVDALLRGYPLQPEIRYRDENDQIHVEKPQPRPTASAGGSQGLRRSSPNGFKTSTDQNREYAGKAPFSAADTGLQSEPAQPQLSLEKIAIYPYGVARNRMEQASKKLGVPAVVARDLRQADVLITLKSYYRKHQKPIVTAEEHGIPIYVLRSNSGNQIEQAFIELFNLNEAVGRNVNLEEVNTQTLEAIDAVQNGQRWVDLPPASARVRRIQHELVREADLVSHSYGKEPNRHVRIFRE</sequence>
<dbReference type="GO" id="GO:0003676">
    <property type="term" value="F:nucleic acid binding"/>
    <property type="evidence" value="ECO:0007669"/>
    <property type="project" value="UniProtKB-UniRule"/>
</dbReference>
<evidence type="ECO:0000256" key="1">
    <source>
        <dbReference type="ARBA" id="ARBA00022741"/>
    </source>
</evidence>
<proteinExistence type="predicted"/>